<accession>A0AAD7IKP0</accession>
<organism evidence="2 3">
    <name type="scientific">Mycena metata</name>
    <dbReference type="NCBI Taxonomy" id="1033252"/>
    <lineage>
        <taxon>Eukaryota</taxon>
        <taxon>Fungi</taxon>
        <taxon>Dikarya</taxon>
        <taxon>Basidiomycota</taxon>
        <taxon>Agaricomycotina</taxon>
        <taxon>Agaricomycetes</taxon>
        <taxon>Agaricomycetidae</taxon>
        <taxon>Agaricales</taxon>
        <taxon>Marasmiineae</taxon>
        <taxon>Mycenaceae</taxon>
        <taxon>Mycena</taxon>
    </lineage>
</organism>
<sequence>MPCEGTNKVEKDTHHDDNHPRDRIICNDAVWADTPAERQKPEEGETAPDRHPTASRRARGLNGDTTLPAACPHASHDIHDGEGMDPRAHTCAIAEAISPARQTDASRPLAPAPEPEPTGTVPTIRLRLSLTHFQCTQTSLPQVVATPQRIVCKSHCHRRWARGRQRVIRRALVPRLLLLVSQWPHPTARLARHLHARVENARTQTGAAHVATLHRPPAACNPAHVRIAIVAQPQPHIAASTETVATDTSFSS</sequence>
<feature type="compositionally biased region" description="Basic and acidic residues" evidence="1">
    <location>
        <begin position="35"/>
        <end position="52"/>
    </location>
</feature>
<evidence type="ECO:0000313" key="2">
    <source>
        <dbReference type="EMBL" id="KAJ7745334.1"/>
    </source>
</evidence>
<dbReference type="Proteomes" id="UP001215598">
    <property type="component" value="Unassembled WGS sequence"/>
</dbReference>
<comment type="caution">
    <text evidence="2">The sequence shown here is derived from an EMBL/GenBank/DDBJ whole genome shotgun (WGS) entry which is preliminary data.</text>
</comment>
<dbReference type="AlphaFoldDB" id="A0AAD7IKP0"/>
<dbReference type="EMBL" id="JARKIB010000083">
    <property type="protein sequence ID" value="KAJ7745334.1"/>
    <property type="molecule type" value="Genomic_DNA"/>
</dbReference>
<evidence type="ECO:0000256" key="1">
    <source>
        <dbReference type="SAM" id="MobiDB-lite"/>
    </source>
</evidence>
<reference evidence="2" key="1">
    <citation type="submission" date="2023-03" db="EMBL/GenBank/DDBJ databases">
        <title>Massive genome expansion in bonnet fungi (Mycena s.s.) driven by repeated elements and novel gene families across ecological guilds.</title>
        <authorList>
            <consortium name="Lawrence Berkeley National Laboratory"/>
            <person name="Harder C.B."/>
            <person name="Miyauchi S."/>
            <person name="Viragh M."/>
            <person name="Kuo A."/>
            <person name="Thoen E."/>
            <person name="Andreopoulos B."/>
            <person name="Lu D."/>
            <person name="Skrede I."/>
            <person name="Drula E."/>
            <person name="Henrissat B."/>
            <person name="Morin E."/>
            <person name="Kohler A."/>
            <person name="Barry K."/>
            <person name="LaButti K."/>
            <person name="Morin E."/>
            <person name="Salamov A."/>
            <person name="Lipzen A."/>
            <person name="Mereny Z."/>
            <person name="Hegedus B."/>
            <person name="Baldrian P."/>
            <person name="Stursova M."/>
            <person name="Weitz H."/>
            <person name="Taylor A."/>
            <person name="Grigoriev I.V."/>
            <person name="Nagy L.G."/>
            <person name="Martin F."/>
            <person name="Kauserud H."/>
        </authorList>
    </citation>
    <scope>NUCLEOTIDE SEQUENCE</scope>
    <source>
        <strain evidence="2">CBHHK182m</strain>
    </source>
</reference>
<feature type="compositionally biased region" description="Basic and acidic residues" evidence="1">
    <location>
        <begin position="7"/>
        <end position="25"/>
    </location>
</feature>
<protein>
    <submittedName>
        <fullName evidence="2">Uncharacterized protein</fullName>
    </submittedName>
</protein>
<feature type="region of interest" description="Disordered" evidence="1">
    <location>
        <begin position="100"/>
        <end position="120"/>
    </location>
</feature>
<keyword evidence="3" id="KW-1185">Reference proteome</keyword>
<evidence type="ECO:0000313" key="3">
    <source>
        <dbReference type="Proteomes" id="UP001215598"/>
    </source>
</evidence>
<name>A0AAD7IKP0_9AGAR</name>
<feature type="region of interest" description="Disordered" evidence="1">
    <location>
        <begin position="1"/>
        <end position="62"/>
    </location>
</feature>
<gene>
    <name evidence="2" type="ORF">B0H16DRAFT_1889413</name>
</gene>
<proteinExistence type="predicted"/>